<dbReference type="PANTHER" id="PTHR15162">
    <property type="entry name" value="ASPARTOACYLASE"/>
    <property type="match status" value="1"/>
</dbReference>
<name>A0A2M8LHT3_9BACT</name>
<evidence type="ECO:0000256" key="3">
    <source>
        <dbReference type="ARBA" id="ARBA00022801"/>
    </source>
</evidence>
<dbReference type="EMBL" id="PFEU01000007">
    <property type="protein sequence ID" value="PJE77001.1"/>
    <property type="molecule type" value="Genomic_DNA"/>
</dbReference>
<keyword evidence="4" id="KW-0862">Zinc</keyword>
<comment type="caution">
    <text evidence="6">The sequence shown here is derived from an EMBL/GenBank/DDBJ whole genome shotgun (WGS) entry which is preliminary data.</text>
</comment>
<dbReference type="Gene3D" id="3.40.630.10">
    <property type="entry name" value="Zn peptidases"/>
    <property type="match status" value="1"/>
</dbReference>
<dbReference type="SUPFAM" id="SSF53187">
    <property type="entry name" value="Zn-dependent exopeptidases"/>
    <property type="match status" value="1"/>
</dbReference>
<dbReference type="GO" id="GO:0005829">
    <property type="term" value="C:cytosol"/>
    <property type="evidence" value="ECO:0007669"/>
    <property type="project" value="TreeGrafter"/>
</dbReference>
<gene>
    <name evidence="6" type="ORF">COV05_01090</name>
</gene>
<proteinExistence type="predicted"/>
<evidence type="ECO:0000313" key="7">
    <source>
        <dbReference type="Proteomes" id="UP000231436"/>
    </source>
</evidence>
<evidence type="ECO:0000313" key="6">
    <source>
        <dbReference type="EMBL" id="PJE77001.1"/>
    </source>
</evidence>
<accession>A0A2M8LHT3</accession>
<evidence type="ECO:0000256" key="4">
    <source>
        <dbReference type="ARBA" id="ARBA00022833"/>
    </source>
</evidence>
<evidence type="ECO:0000256" key="2">
    <source>
        <dbReference type="ARBA" id="ARBA00022723"/>
    </source>
</evidence>
<evidence type="ECO:0000259" key="5">
    <source>
        <dbReference type="Pfam" id="PF24827"/>
    </source>
</evidence>
<dbReference type="GO" id="GO:0016788">
    <property type="term" value="F:hydrolase activity, acting on ester bonds"/>
    <property type="evidence" value="ECO:0007669"/>
    <property type="project" value="InterPro"/>
</dbReference>
<sequence>MMQEVQNAIWQVQGQQKGKTITIIGGTHGNERTGVEVVLKLKSLIESGDLRITQGTLTLIHGNPRAIEINERGSEPFADLNRSYPTDLLMHEPTGEYEDARARVIAPFLQKSDVVVDLHATNKPSEPFIACVHSSYHEEVYRWFRSEKVLSDPNYVLAGESITTDEYAEAHGGIGLCYETGLASDLGRVDEVTQNVINLFIDQGLVEGQVEIPDGSREMYEMTEAIILTDEGFHFTEGLGEGSWEEFKEGEILGYHGESPFMALYNGVIVFPKLPEHRKVGKALAYLAKKI</sequence>
<dbReference type="AlphaFoldDB" id="A0A2M8LHT3"/>
<comment type="cofactor">
    <cofactor evidence="1">
        <name>Zn(2+)</name>
        <dbReference type="ChEBI" id="CHEBI:29105"/>
    </cofactor>
</comment>
<dbReference type="Proteomes" id="UP000231436">
    <property type="component" value="Unassembled WGS sequence"/>
</dbReference>
<dbReference type="Pfam" id="PF24827">
    <property type="entry name" value="AstE_AspA_cat"/>
    <property type="match status" value="1"/>
</dbReference>
<keyword evidence="2" id="KW-0479">Metal-binding</keyword>
<feature type="domain" description="Succinylglutamate desuccinylase/Aspartoacylase catalytic" evidence="5">
    <location>
        <begin position="18"/>
        <end position="187"/>
    </location>
</feature>
<reference evidence="7" key="1">
    <citation type="submission" date="2017-09" db="EMBL/GenBank/DDBJ databases">
        <title>Depth-based differentiation of microbial function through sediment-hosted aquifers and enrichment of novel symbionts in the deep terrestrial subsurface.</title>
        <authorList>
            <person name="Probst A.J."/>
            <person name="Ladd B."/>
            <person name="Jarett J.K."/>
            <person name="Geller-Mcgrath D.E."/>
            <person name="Sieber C.M.K."/>
            <person name="Emerson J.B."/>
            <person name="Anantharaman K."/>
            <person name="Thomas B.C."/>
            <person name="Malmstrom R."/>
            <person name="Stieglmeier M."/>
            <person name="Klingl A."/>
            <person name="Woyke T."/>
            <person name="Ryan C.M."/>
            <person name="Banfield J.F."/>
        </authorList>
    </citation>
    <scope>NUCLEOTIDE SEQUENCE [LARGE SCALE GENOMIC DNA]</scope>
</reference>
<evidence type="ECO:0000256" key="1">
    <source>
        <dbReference type="ARBA" id="ARBA00001947"/>
    </source>
</evidence>
<organism evidence="6 7">
    <name type="scientific">Candidatus Uhrbacteria bacterium CG10_big_fil_rev_8_21_14_0_10_48_16</name>
    <dbReference type="NCBI Taxonomy" id="1975038"/>
    <lineage>
        <taxon>Bacteria</taxon>
        <taxon>Candidatus Uhriibacteriota</taxon>
    </lineage>
</organism>
<protein>
    <recommendedName>
        <fullName evidence="5">Succinylglutamate desuccinylase/Aspartoacylase catalytic domain-containing protein</fullName>
    </recommendedName>
</protein>
<keyword evidence="3" id="KW-0378">Hydrolase</keyword>
<dbReference type="InterPro" id="IPR050178">
    <property type="entry name" value="AspA/AstE_fam"/>
</dbReference>
<dbReference type="InterPro" id="IPR055438">
    <property type="entry name" value="AstE_AspA_cat"/>
</dbReference>
<dbReference type="GO" id="GO:0046872">
    <property type="term" value="F:metal ion binding"/>
    <property type="evidence" value="ECO:0007669"/>
    <property type="project" value="UniProtKB-KW"/>
</dbReference>
<dbReference type="PANTHER" id="PTHR15162:SF7">
    <property type="entry name" value="SUCCINYLGLUTAMATE DESUCCINYLASE"/>
    <property type="match status" value="1"/>
</dbReference>